<dbReference type="InterPro" id="IPR001173">
    <property type="entry name" value="Glyco_trans_2-like"/>
</dbReference>
<keyword evidence="1" id="KW-0812">Transmembrane</keyword>
<dbReference type="CDD" id="cd00761">
    <property type="entry name" value="Glyco_tranf_GTA_type"/>
    <property type="match status" value="1"/>
</dbReference>
<dbReference type="GO" id="GO:0016758">
    <property type="term" value="F:hexosyltransferase activity"/>
    <property type="evidence" value="ECO:0007669"/>
    <property type="project" value="UniProtKB-ARBA"/>
</dbReference>
<dbReference type="EMBL" id="QKTW01000018">
    <property type="protein sequence ID" value="PZF72395.1"/>
    <property type="molecule type" value="Genomic_DNA"/>
</dbReference>
<dbReference type="PANTHER" id="PTHR22916">
    <property type="entry name" value="GLYCOSYLTRANSFERASE"/>
    <property type="match status" value="1"/>
</dbReference>
<dbReference type="PANTHER" id="PTHR22916:SF3">
    <property type="entry name" value="UDP-GLCNAC:BETAGAL BETA-1,3-N-ACETYLGLUCOSAMINYLTRANSFERASE-LIKE PROTEIN 1"/>
    <property type="match status" value="1"/>
</dbReference>
<dbReference type="InterPro" id="IPR029044">
    <property type="entry name" value="Nucleotide-diphossugar_trans"/>
</dbReference>
<dbReference type="SUPFAM" id="SSF53448">
    <property type="entry name" value="Nucleotide-diphospho-sugar transferases"/>
    <property type="match status" value="1"/>
</dbReference>
<name>A0A2W2AAH8_9BACT</name>
<keyword evidence="1" id="KW-0472">Membrane</keyword>
<protein>
    <recommendedName>
        <fullName evidence="2">Glycosyltransferase 2-like domain-containing protein</fullName>
    </recommendedName>
</protein>
<feature type="transmembrane region" description="Helical" evidence="1">
    <location>
        <begin position="282"/>
        <end position="299"/>
    </location>
</feature>
<dbReference type="AlphaFoldDB" id="A0A2W2AAH8"/>
<evidence type="ECO:0000313" key="4">
    <source>
        <dbReference type="Proteomes" id="UP000248745"/>
    </source>
</evidence>
<evidence type="ECO:0000313" key="3">
    <source>
        <dbReference type="EMBL" id="PZF72395.1"/>
    </source>
</evidence>
<feature type="domain" description="Glycosyltransferase 2-like" evidence="2">
    <location>
        <begin position="5"/>
        <end position="146"/>
    </location>
</feature>
<dbReference type="RefSeq" id="WP_110999490.1">
    <property type="nucleotide sequence ID" value="NZ_QKTW01000018.1"/>
</dbReference>
<proteinExistence type="predicted"/>
<dbReference type="Pfam" id="PF00535">
    <property type="entry name" value="Glycos_transf_2"/>
    <property type="match status" value="1"/>
</dbReference>
<keyword evidence="4" id="KW-1185">Reference proteome</keyword>
<comment type="caution">
    <text evidence="3">The sequence shown here is derived from an EMBL/GenBank/DDBJ whole genome shotgun (WGS) entry which is preliminary data.</text>
</comment>
<organism evidence="3 4">
    <name type="scientific">Taibaiella soli</name>
    <dbReference type="NCBI Taxonomy" id="1649169"/>
    <lineage>
        <taxon>Bacteria</taxon>
        <taxon>Pseudomonadati</taxon>
        <taxon>Bacteroidota</taxon>
        <taxon>Chitinophagia</taxon>
        <taxon>Chitinophagales</taxon>
        <taxon>Chitinophagaceae</taxon>
        <taxon>Taibaiella</taxon>
    </lineage>
</organism>
<keyword evidence="1" id="KW-1133">Transmembrane helix</keyword>
<dbReference type="Gene3D" id="3.90.550.10">
    <property type="entry name" value="Spore Coat Polysaccharide Biosynthesis Protein SpsA, Chain A"/>
    <property type="match status" value="1"/>
</dbReference>
<accession>A0A2W2AAH8</accession>
<gene>
    <name evidence="3" type="ORF">DN068_13660</name>
</gene>
<dbReference type="OrthoDB" id="6638511at2"/>
<sequence length="310" mass="36112">MSLVSVIIPAYNAAPFLQTTIHSVMAQTYTAWECIVVDDGSTDDTAKIAVEFVNSDSRIKYFHKENGGLSSARNFGLEKSTGVYVQFLDADDILFPEKLEKMVMAYAILDKKDVLFCDYIYGLADDPYQKCETEHKLFRDYGKEGLGFDFKKIYKYWDVKITIPVHCFLFPADAIKGHRFDESLKSKEDWDFHLGILRSLHNYRPINFIGCSYRSSDNSMSRNQTTMILSSIYVLHKRKYNYWTYTYRLAYYFCQKILLQLKGEQIDGQRIRSVFKALHGRYAGLQMFCCFLLLPFAFTQKALNFIRIRS</sequence>
<evidence type="ECO:0000256" key="1">
    <source>
        <dbReference type="SAM" id="Phobius"/>
    </source>
</evidence>
<dbReference type="Proteomes" id="UP000248745">
    <property type="component" value="Unassembled WGS sequence"/>
</dbReference>
<reference evidence="3 4" key="1">
    <citation type="submission" date="2018-06" db="EMBL/GenBank/DDBJ databases">
        <title>Mucibacter soli gen. nov., sp. nov., a new member of the family Chitinophagaceae producing mucin.</title>
        <authorList>
            <person name="Kim M.-K."/>
            <person name="Park S."/>
            <person name="Kim T.-S."/>
            <person name="Joung Y."/>
            <person name="Han J.-H."/>
            <person name="Kim S.B."/>
        </authorList>
    </citation>
    <scope>NUCLEOTIDE SEQUENCE [LARGE SCALE GENOMIC DNA]</scope>
    <source>
        <strain evidence="3 4">R1-15</strain>
    </source>
</reference>
<evidence type="ECO:0000259" key="2">
    <source>
        <dbReference type="Pfam" id="PF00535"/>
    </source>
</evidence>